<keyword evidence="6" id="KW-0851">Voltage-gated channel</keyword>
<dbReference type="FunFam" id="1.10.287.70:FF:000016">
    <property type="entry name" value="Putative potassium voltage-gated channel subfamily KQT member 2"/>
    <property type="match status" value="1"/>
</dbReference>
<dbReference type="PANTHER" id="PTHR47735:SF9">
    <property type="entry name" value="POTASSIUM VOLTAGE-GATED CHANNEL SUBFAMILY KQT MEMBER 4-LIKE ISOFORM X1"/>
    <property type="match status" value="1"/>
</dbReference>
<feature type="compositionally biased region" description="Low complexity" evidence="13">
    <location>
        <begin position="65"/>
        <end position="75"/>
    </location>
</feature>
<dbReference type="InterPro" id="IPR003937">
    <property type="entry name" value="K_chnl_volt-dep_KCNQ"/>
</dbReference>
<protein>
    <submittedName>
        <fullName evidence="17">Uncharacterized protein</fullName>
    </submittedName>
</protein>
<dbReference type="Pfam" id="PF00520">
    <property type="entry name" value="Ion_trans"/>
    <property type="match status" value="1"/>
</dbReference>
<dbReference type="PRINTS" id="PR00169">
    <property type="entry name" value="KCHANNEL"/>
</dbReference>
<feature type="region of interest" description="Disordered" evidence="13">
    <location>
        <begin position="955"/>
        <end position="978"/>
    </location>
</feature>
<keyword evidence="9" id="KW-0406">Ion transport</keyword>
<evidence type="ECO:0000256" key="11">
    <source>
        <dbReference type="ARBA" id="ARBA00023303"/>
    </source>
</evidence>
<evidence type="ECO:0000256" key="6">
    <source>
        <dbReference type="ARBA" id="ARBA00022882"/>
    </source>
</evidence>
<keyword evidence="18" id="KW-1185">Reference proteome</keyword>
<dbReference type="AlphaFoldDB" id="A0A6I8TR04"/>
<keyword evidence="8 14" id="KW-1133">Transmembrane helix</keyword>
<dbReference type="PANTHER" id="PTHR47735">
    <property type="entry name" value="POTASSIUM VOLTAGE-GATED CHANNEL SUBFAMILY KQT MEMBER 4"/>
    <property type="match status" value="1"/>
</dbReference>
<dbReference type="Gene3D" id="6.10.140.1910">
    <property type="match status" value="2"/>
</dbReference>
<evidence type="ECO:0000256" key="14">
    <source>
        <dbReference type="SAM" id="Phobius"/>
    </source>
</evidence>
<reference evidence="17" key="2">
    <citation type="submission" date="2020-05" db="UniProtKB">
        <authorList>
            <consortium name="EnsemblMetazoa"/>
        </authorList>
    </citation>
    <scope>IDENTIFICATION</scope>
    <source>
        <strain evidence="17">LVP_AGWG</strain>
    </source>
</reference>
<dbReference type="FunCoup" id="A0A6I8TR04">
    <property type="interactions" value="90"/>
</dbReference>
<feature type="transmembrane region" description="Helical" evidence="14">
    <location>
        <begin position="463"/>
        <end position="480"/>
    </location>
</feature>
<evidence type="ECO:0000256" key="1">
    <source>
        <dbReference type="ARBA" id="ARBA00004651"/>
    </source>
</evidence>
<dbReference type="OrthoDB" id="8879391at2759"/>
<feature type="compositionally biased region" description="Gly residues" evidence="13">
    <location>
        <begin position="625"/>
        <end position="636"/>
    </location>
</feature>
<dbReference type="FunFam" id="1.20.120.350:FF:000017">
    <property type="entry name" value="potassium voltage-gated channel subfamily KQT member 1"/>
    <property type="match status" value="1"/>
</dbReference>
<evidence type="ECO:0000256" key="4">
    <source>
        <dbReference type="ARBA" id="ARBA00022538"/>
    </source>
</evidence>
<keyword evidence="2" id="KW-0813">Transport</keyword>
<comment type="subcellular location">
    <subcellularLocation>
        <location evidence="1">Cell membrane</location>
        <topology evidence="1">Multi-pass membrane protein</topology>
    </subcellularLocation>
</comment>
<evidence type="ECO:0000256" key="12">
    <source>
        <dbReference type="ARBA" id="ARBA00034430"/>
    </source>
</evidence>
<feature type="transmembrane region" description="Helical" evidence="14">
    <location>
        <begin position="431"/>
        <end position="451"/>
    </location>
</feature>
<feature type="transmembrane region" description="Helical" evidence="14">
    <location>
        <begin position="366"/>
        <end position="392"/>
    </location>
</feature>
<keyword evidence="5 14" id="KW-0812">Transmembrane</keyword>
<feature type="transmembrane region" description="Helical" evidence="14">
    <location>
        <begin position="492"/>
        <end position="518"/>
    </location>
</feature>
<feature type="region of interest" description="Disordered" evidence="13">
    <location>
        <begin position="1193"/>
        <end position="1260"/>
    </location>
</feature>
<dbReference type="PRINTS" id="PR01459">
    <property type="entry name" value="KCNQCHANNEL"/>
</dbReference>
<evidence type="ECO:0000256" key="9">
    <source>
        <dbReference type="ARBA" id="ARBA00023065"/>
    </source>
</evidence>
<evidence type="ECO:0000256" key="13">
    <source>
        <dbReference type="SAM" id="MobiDB-lite"/>
    </source>
</evidence>
<feature type="transmembrane region" description="Helical" evidence="14">
    <location>
        <begin position="320"/>
        <end position="345"/>
    </location>
</feature>
<feature type="compositionally biased region" description="Polar residues" evidence="13">
    <location>
        <begin position="647"/>
        <end position="669"/>
    </location>
</feature>
<dbReference type="Pfam" id="PF03520">
    <property type="entry name" value="KCNQ_channel"/>
    <property type="match status" value="1"/>
</dbReference>
<feature type="domain" description="Ion transport" evidence="15">
    <location>
        <begin position="292"/>
        <end position="523"/>
    </location>
</feature>
<comment type="catalytic activity">
    <reaction evidence="12">
        <text>K(+)(in) = K(+)(out)</text>
        <dbReference type="Rhea" id="RHEA:29463"/>
        <dbReference type="ChEBI" id="CHEBI:29103"/>
    </reaction>
</comment>
<feature type="region of interest" description="Disordered" evidence="13">
    <location>
        <begin position="1112"/>
        <end position="1138"/>
    </location>
</feature>
<evidence type="ECO:0000256" key="2">
    <source>
        <dbReference type="ARBA" id="ARBA00022448"/>
    </source>
</evidence>
<evidence type="ECO:0000256" key="5">
    <source>
        <dbReference type="ARBA" id="ARBA00022692"/>
    </source>
</evidence>
<feature type="domain" description="Potassium channel voltage dependent KCNQ C-terminal" evidence="16">
    <location>
        <begin position="839"/>
        <end position="947"/>
    </location>
</feature>
<dbReference type="InParanoid" id="A0A6I8TR04"/>
<evidence type="ECO:0000259" key="16">
    <source>
        <dbReference type="Pfam" id="PF03520"/>
    </source>
</evidence>
<dbReference type="GO" id="GO:0008076">
    <property type="term" value="C:voltage-gated potassium channel complex"/>
    <property type="evidence" value="ECO:0007669"/>
    <property type="project" value="TreeGrafter"/>
</dbReference>
<evidence type="ECO:0000256" key="7">
    <source>
        <dbReference type="ARBA" id="ARBA00022958"/>
    </source>
</evidence>
<feature type="compositionally biased region" description="Low complexity" evidence="13">
    <location>
        <begin position="1228"/>
        <end position="1237"/>
    </location>
</feature>
<feature type="transmembrane region" description="Helical" evidence="14">
    <location>
        <begin position="292"/>
        <end position="314"/>
    </location>
</feature>
<reference evidence="17 18" key="1">
    <citation type="submission" date="2017-06" db="EMBL/GenBank/DDBJ databases">
        <title>Aedes aegypti genome working group (AGWG) sequencing and assembly.</title>
        <authorList>
            <consortium name="Aedes aegypti Genome Working Group (AGWG)"/>
            <person name="Matthews B.J."/>
        </authorList>
    </citation>
    <scope>NUCLEOTIDE SEQUENCE [LARGE SCALE GENOMIC DNA]</scope>
    <source>
        <strain evidence="17 18">LVP_AGWG</strain>
    </source>
</reference>
<feature type="region of interest" description="Disordered" evidence="13">
    <location>
        <begin position="1"/>
        <end position="20"/>
    </location>
</feature>
<name>A0A6I8TR04_AEDAE</name>
<dbReference type="Gene3D" id="1.10.287.70">
    <property type="match status" value="1"/>
</dbReference>
<feature type="region of interest" description="Disordered" evidence="13">
    <location>
        <begin position="608"/>
        <end position="684"/>
    </location>
</feature>
<evidence type="ECO:0000256" key="8">
    <source>
        <dbReference type="ARBA" id="ARBA00022989"/>
    </source>
</evidence>
<dbReference type="GO" id="GO:0005249">
    <property type="term" value="F:voltage-gated potassium channel activity"/>
    <property type="evidence" value="ECO:0007669"/>
    <property type="project" value="InterPro"/>
</dbReference>
<keyword evidence="3" id="KW-1003">Cell membrane</keyword>
<evidence type="ECO:0000313" key="17">
    <source>
        <dbReference type="EnsemblMetazoa" id="AAEL018234-PD"/>
    </source>
</evidence>
<dbReference type="InterPro" id="IPR013821">
    <property type="entry name" value="K_chnl_volt-dep_KCNQ_C"/>
</dbReference>
<evidence type="ECO:0000259" key="15">
    <source>
        <dbReference type="Pfam" id="PF00520"/>
    </source>
</evidence>
<evidence type="ECO:0000313" key="18">
    <source>
        <dbReference type="Proteomes" id="UP000008820"/>
    </source>
</evidence>
<dbReference type="EnsemblMetazoa" id="AAEL018234-RD">
    <property type="protein sequence ID" value="AAEL018234-PD"/>
    <property type="gene ID" value="AAEL018234"/>
</dbReference>
<gene>
    <name evidence="17" type="primary">5563832</name>
</gene>
<feature type="region of interest" description="Disordered" evidence="13">
    <location>
        <begin position="51"/>
        <end position="77"/>
    </location>
</feature>
<feature type="compositionally biased region" description="Polar residues" evidence="13">
    <location>
        <begin position="52"/>
        <end position="64"/>
    </location>
</feature>
<dbReference type="Proteomes" id="UP000008820">
    <property type="component" value="Chromosome 2"/>
</dbReference>
<dbReference type="InterPro" id="IPR027359">
    <property type="entry name" value="Volt_channel_dom_sf"/>
</dbReference>
<keyword evidence="11" id="KW-0407">Ion channel</keyword>
<feature type="compositionally biased region" description="Polar residues" evidence="13">
    <location>
        <begin position="1201"/>
        <end position="1227"/>
    </location>
</feature>
<sequence length="1260" mass="138936">MTLDKGLKPRRRPSLSLPVVNGTKSESLNIINATESTRNGNNENKVPRMLKPQQQHHLPNSASTNCNNKPNQNNNYRHAVASGEGQLPDANGTVGMEAVPQIKIVIDDTELVRRRGDNGPMIAIKDAADGTNEGVVSSPSLLTPSSPPASFWGFGFGNGDTAGNDDSDDEISYAVEYELDEMSGVGNDDDEYSVLDGDHHQHRHHHDLHRHHLHHHMQEDEQDDDDEEDYDVYRSACKLSDKNRADRLARPRMSLLGKPLNYNRGSRRDARYRRLQSRVYNFLERPRGFRAIFYHVLVFFMVFTCLALSVFSTIQEYEEQAIAILFVMEIIVVIWFSIEFFLRLWSSGCRSRYQGAVGRLKFLKRPFCIIDIVTIIASIVVLVMGTSGQVFATSALRGLRFFQILRMVRMDRRGGTWKLLGSVVYAHRQELITTLYIGFLGLIFASFLVYLMEKDVKETKFNNFAQALWWGVITLCTVGYGDMVPETWQGKIIASFCALLGISFFALPAGILGSGFALKVQQQQRQKHMIRRRQPAATLIQSLWRCYAADEHSLSEATWKIHQVPLPSPPPSSKLEAAEKLAAASAAARASSSFKHNASFVARLPTIRRHKSQSLHSPGNAKPPGGSGGTSGGGSARAGRCPRVTDINASSENLEVTNNGRPMNPSLSEDSVAETALSKKNSDAGLEMTSMSSIPGTTAVNDLVPGRGFLSTVSLCQSTSRRSSFVCGIFSSSGGQQRRGSANENSTLIGHGSGVPNSNVFCSDDNYSKEGVDPNVPTMLRFGGASALPILLCGQLRPDLLAQQESNRQLAFFTRPSSDSLNYRLVSTRNEDEEPRCVQLTNQHKGAIRFIRKMKYFVARRKFKEALKPYDVKDVMEQYAAGHVDLLGRVKNVQTRLDQILGKQGSKSKDVYASKISLASRVVKIERQVDDIETKVDTFIELYMQDRKRLLSLPLHPDTSHSNNPNLPSLPPKGGGAAAVITSVTSSSSGSLKPKPILIDKQFSEPNSPIAKTFEEPIQQKRPPMQRGYSDLGHRIKKRVTLSSIPPQYVGNSSGQSKDRGDVVIVVPNIDSDQLEPVGIEDLASVCIDTEIEIEPGSPKTITESSIIMMDEEDDEDDEEEDIEEEELDIGGEIDSPPWDMYGELDVEDQDETTENTALLRAAAKTEIIVTPISPVSSAYELNRMDSDDYKRSRLGVAMGSGSTANTNGQATTPNNNGSGDRQQLSAGTSSGSGTTTMDSLKPEMTPQQQQHRSLASEDI</sequence>
<feature type="compositionally biased region" description="Acidic residues" evidence="13">
    <location>
        <begin position="1112"/>
        <end position="1132"/>
    </location>
</feature>
<organism evidence="17 18">
    <name type="scientific">Aedes aegypti</name>
    <name type="common">Yellowfever mosquito</name>
    <name type="synonym">Culex aegypti</name>
    <dbReference type="NCBI Taxonomy" id="7159"/>
    <lineage>
        <taxon>Eukaryota</taxon>
        <taxon>Metazoa</taxon>
        <taxon>Ecdysozoa</taxon>
        <taxon>Arthropoda</taxon>
        <taxon>Hexapoda</taxon>
        <taxon>Insecta</taxon>
        <taxon>Pterygota</taxon>
        <taxon>Neoptera</taxon>
        <taxon>Endopterygota</taxon>
        <taxon>Diptera</taxon>
        <taxon>Nematocera</taxon>
        <taxon>Culicoidea</taxon>
        <taxon>Culicidae</taxon>
        <taxon>Culicinae</taxon>
        <taxon>Aedini</taxon>
        <taxon>Aedes</taxon>
        <taxon>Stegomyia</taxon>
    </lineage>
</organism>
<dbReference type="Gene3D" id="1.20.120.350">
    <property type="entry name" value="Voltage-gated potassium channels. Chain C"/>
    <property type="match status" value="1"/>
</dbReference>
<accession>A0A6I8TR04</accession>
<keyword evidence="10 14" id="KW-0472">Membrane</keyword>
<evidence type="ECO:0000256" key="10">
    <source>
        <dbReference type="ARBA" id="ARBA00023136"/>
    </source>
</evidence>
<dbReference type="InterPro" id="IPR005821">
    <property type="entry name" value="Ion_trans_dom"/>
</dbReference>
<feature type="compositionally biased region" description="Basic residues" evidence="13">
    <location>
        <begin position="200"/>
        <end position="215"/>
    </location>
</feature>
<keyword evidence="7" id="KW-0630">Potassium</keyword>
<keyword evidence="4" id="KW-0633">Potassium transport</keyword>
<feature type="region of interest" description="Disordered" evidence="13">
    <location>
        <begin position="185"/>
        <end position="228"/>
    </location>
</feature>
<dbReference type="SUPFAM" id="SSF81324">
    <property type="entry name" value="Voltage-gated potassium channels"/>
    <property type="match status" value="1"/>
</dbReference>
<proteinExistence type="predicted"/>
<evidence type="ECO:0000256" key="3">
    <source>
        <dbReference type="ARBA" id="ARBA00022475"/>
    </source>
</evidence>